<proteinExistence type="predicted"/>
<feature type="domain" description="NYN" evidence="2">
    <location>
        <begin position="14"/>
        <end position="177"/>
    </location>
</feature>
<dbReference type="PANTHER" id="PTHR35811:SF1">
    <property type="entry name" value="HTH OST-TYPE DOMAIN-CONTAINING PROTEIN"/>
    <property type="match status" value="1"/>
</dbReference>
<dbReference type="InterPro" id="IPR021139">
    <property type="entry name" value="NYN"/>
</dbReference>
<sequence length="314" mass="33836">MIPAGPEAPHLERRIALFLDFDNIFGALCAQAPEAAEAFVIEPARWLDWLSRRLPADEGSSRLLLRRCYLNPGGSLLLENGERVFFSSFRNSLVRAGFQVTDCPPLTRGGKTSADIVMVMDVLDALQHATRFDSFVILSSDADFTPVLQRLRAHDRRTLLVSIGSTADAYRAAADEVVGPEEFIREGLTLPGTAAERAAGALPARWEEHAPPEDELPDLAAVREAILAQVTAELSRAPAPLHLPALGKRLHEKLGPQVRATAFGGAGSLARLLAAAGDPQMELIPGYGGGWVRDTARHPPARPDEAAELPASQP</sequence>
<dbReference type="Gene3D" id="3.40.50.1010">
    <property type="entry name" value="5'-nuclease"/>
    <property type="match status" value="1"/>
</dbReference>
<dbReference type="AlphaFoldDB" id="A0A845BG41"/>
<feature type="compositionally biased region" description="Basic and acidic residues" evidence="1">
    <location>
        <begin position="294"/>
        <end position="305"/>
    </location>
</feature>
<evidence type="ECO:0000259" key="2">
    <source>
        <dbReference type="Pfam" id="PF01936"/>
    </source>
</evidence>
<feature type="region of interest" description="Disordered" evidence="1">
    <location>
        <begin position="294"/>
        <end position="314"/>
    </location>
</feature>
<keyword evidence="4" id="KW-1185">Reference proteome</keyword>
<dbReference type="EMBL" id="SNVJ01000017">
    <property type="protein sequence ID" value="MXP65050.1"/>
    <property type="molecule type" value="Genomic_DNA"/>
</dbReference>
<gene>
    <name evidence="3" type="ORF">E0493_17020</name>
</gene>
<evidence type="ECO:0000256" key="1">
    <source>
        <dbReference type="SAM" id="MobiDB-lite"/>
    </source>
</evidence>
<protein>
    <submittedName>
        <fullName evidence="3">NYN domain-containing protein</fullName>
    </submittedName>
</protein>
<reference evidence="3 4" key="1">
    <citation type="submission" date="2019-03" db="EMBL/GenBank/DDBJ databases">
        <title>Roseomonas sp. a novel Roseomonas species isolated from Sea whip Gorgonian.</title>
        <authorList>
            <person name="Li F."/>
            <person name="Pan X."/>
            <person name="Huang S."/>
            <person name="Li Z."/>
            <person name="Meng B."/>
        </authorList>
    </citation>
    <scope>NUCLEOTIDE SEQUENCE [LARGE SCALE GENOMIC DNA]</scope>
    <source>
        <strain evidence="3 4">M0104</strain>
    </source>
</reference>
<evidence type="ECO:0000313" key="3">
    <source>
        <dbReference type="EMBL" id="MXP65050.1"/>
    </source>
</evidence>
<organism evidence="3 4">
    <name type="scientific">Teichococcus coralli</name>
    <dbReference type="NCBI Taxonomy" id="2545983"/>
    <lineage>
        <taxon>Bacteria</taxon>
        <taxon>Pseudomonadati</taxon>
        <taxon>Pseudomonadota</taxon>
        <taxon>Alphaproteobacteria</taxon>
        <taxon>Acetobacterales</taxon>
        <taxon>Roseomonadaceae</taxon>
        <taxon>Roseomonas</taxon>
    </lineage>
</organism>
<accession>A0A845BG41</accession>
<dbReference type="PANTHER" id="PTHR35811">
    <property type="entry name" value="SLR1870 PROTEIN"/>
    <property type="match status" value="1"/>
</dbReference>
<evidence type="ECO:0000313" key="4">
    <source>
        <dbReference type="Proteomes" id="UP000460715"/>
    </source>
</evidence>
<name>A0A845BG41_9PROT</name>
<dbReference type="GO" id="GO:0004540">
    <property type="term" value="F:RNA nuclease activity"/>
    <property type="evidence" value="ECO:0007669"/>
    <property type="project" value="InterPro"/>
</dbReference>
<comment type="caution">
    <text evidence="3">The sequence shown here is derived from an EMBL/GenBank/DDBJ whole genome shotgun (WGS) entry which is preliminary data.</text>
</comment>
<dbReference type="Pfam" id="PF01936">
    <property type="entry name" value="NYN"/>
    <property type="match status" value="1"/>
</dbReference>
<dbReference type="Proteomes" id="UP000460715">
    <property type="component" value="Unassembled WGS sequence"/>
</dbReference>